<evidence type="ECO:0000256" key="3">
    <source>
        <dbReference type="PROSITE-ProRule" id="PRU10038"/>
    </source>
</evidence>
<sequence length="336" mass="37606">MASNRNNADSMHPAISWQGRVVNRVMGRAIKPVISRLRFTRRFMKFSQLGFDALTLALPVPANVHIARTHMGGVPCEWLIAGREVRSNRVVVYFHGGAYFFGSPRSHRAVTWRLSRHCRAKVLALDYRQPPDWCYPAPLEDAVRAYQGLLKQGYRSRDIVFAGDSAGGNLALVTLLRLRELSLPMPACAVLISPWADLTCSGESHWRHVRHDPFIPMKALRFVSASYSEGYNPASPMLSPAFADLTGLPPLMIQVGSTEVLYSDAVRVAEQARKAGVPCQLQVWEDMMHVFHALAAWLPEASLALREIGSFVNEILREEDEAGHLRARTRVVSRRA</sequence>
<dbReference type="PANTHER" id="PTHR48081:SF30">
    <property type="entry name" value="ACETYL-HYDROLASE LIPR-RELATED"/>
    <property type="match status" value="1"/>
</dbReference>
<dbReference type="Pfam" id="PF07859">
    <property type="entry name" value="Abhydrolase_3"/>
    <property type="match status" value="1"/>
</dbReference>
<name>L0WDQ9_9GAMM</name>
<gene>
    <name evidence="5" type="ORF">A11A3_04355</name>
</gene>
<reference evidence="5 6" key="1">
    <citation type="journal article" date="2012" name="J. Bacteriol.">
        <title>Genome Sequence of the Alkane-Degrading Bacterium Alcanivorax hongdengensis Type Strain A-11-3.</title>
        <authorList>
            <person name="Lai Q."/>
            <person name="Shao Z."/>
        </authorList>
    </citation>
    <scope>NUCLEOTIDE SEQUENCE [LARGE SCALE GENOMIC DNA]</scope>
    <source>
        <strain evidence="5 6">A-11-3</strain>
    </source>
</reference>
<dbReference type="InterPro" id="IPR013094">
    <property type="entry name" value="AB_hydrolase_3"/>
</dbReference>
<comment type="caution">
    <text evidence="5">The sequence shown here is derived from an EMBL/GenBank/DDBJ whole genome shotgun (WGS) entry which is preliminary data.</text>
</comment>
<dbReference type="eggNOG" id="COG0657">
    <property type="taxonomic scope" value="Bacteria"/>
</dbReference>
<proteinExistence type="inferred from homology"/>
<dbReference type="STRING" id="1177179.A11A3_04355"/>
<evidence type="ECO:0000313" key="6">
    <source>
        <dbReference type="Proteomes" id="UP000010164"/>
    </source>
</evidence>
<dbReference type="SUPFAM" id="SSF53474">
    <property type="entry name" value="alpha/beta-Hydrolases"/>
    <property type="match status" value="1"/>
</dbReference>
<organism evidence="5 6">
    <name type="scientific">Alcanivorax hongdengensis A-11-3</name>
    <dbReference type="NCBI Taxonomy" id="1177179"/>
    <lineage>
        <taxon>Bacteria</taxon>
        <taxon>Pseudomonadati</taxon>
        <taxon>Pseudomonadota</taxon>
        <taxon>Gammaproteobacteria</taxon>
        <taxon>Oceanospirillales</taxon>
        <taxon>Alcanivoracaceae</taxon>
        <taxon>Alcanivorax</taxon>
    </lineage>
</organism>
<dbReference type="PATRIC" id="fig|1177179.3.peg.868"/>
<dbReference type="InterPro" id="IPR029058">
    <property type="entry name" value="AB_hydrolase_fold"/>
</dbReference>
<comment type="similarity">
    <text evidence="1">Belongs to the 'GDXG' lipolytic enzyme family.</text>
</comment>
<dbReference type="InterPro" id="IPR033140">
    <property type="entry name" value="Lipase_GDXG_put_SER_AS"/>
</dbReference>
<dbReference type="EMBL" id="AMRJ01000004">
    <property type="protein sequence ID" value="EKF75181.1"/>
    <property type="molecule type" value="Genomic_DNA"/>
</dbReference>
<dbReference type="PROSITE" id="PS01174">
    <property type="entry name" value="LIPASE_GDXG_SER"/>
    <property type="match status" value="1"/>
</dbReference>
<keyword evidence="6" id="KW-1185">Reference proteome</keyword>
<dbReference type="RefSeq" id="WP_008928056.1">
    <property type="nucleotide sequence ID" value="NZ_AMRJ01000004.1"/>
</dbReference>
<dbReference type="GO" id="GO:0004806">
    <property type="term" value="F:triacylglycerol lipase activity"/>
    <property type="evidence" value="ECO:0007669"/>
    <property type="project" value="TreeGrafter"/>
</dbReference>
<evidence type="ECO:0000256" key="2">
    <source>
        <dbReference type="ARBA" id="ARBA00022801"/>
    </source>
</evidence>
<dbReference type="Proteomes" id="UP000010164">
    <property type="component" value="Unassembled WGS sequence"/>
</dbReference>
<feature type="domain" description="Alpha/beta hydrolase fold-3" evidence="4">
    <location>
        <begin position="91"/>
        <end position="292"/>
    </location>
</feature>
<dbReference type="PANTHER" id="PTHR48081">
    <property type="entry name" value="AB HYDROLASE SUPERFAMILY PROTEIN C4A8.06C"/>
    <property type="match status" value="1"/>
</dbReference>
<dbReference type="PROSITE" id="PS01173">
    <property type="entry name" value="LIPASE_GDXG_HIS"/>
    <property type="match status" value="1"/>
</dbReference>
<keyword evidence="2 5" id="KW-0378">Hydrolase</keyword>
<evidence type="ECO:0000256" key="1">
    <source>
        <dbReference type="ARBA" id="ARBA00010515"/>
    </source>
</evidence>
<protein>
    <submittedName>
        <fullName evidence="5">Alpha/beta hydrolase</fullName>
    </submittedName>
</protein>
<dbReference type="InterPro" id="IPR002168">
    <property type="entry name" value="Lipase_GDXG_HIS_AS"/>
</dbReference>
<dbReference type="Gene3D" id="3.40.50.1820">
    <property type="entry name" value="alpha/beta hydrolase"/>
    <property type="match status" value="1"/>
</dbReference>
<feature type="active site" evidence="3">
    <location>
        <position position="165"/>
    </location>
</feature>
<dbReference type="InterPro" id="IPR050300">
    <property type="entry name" value="GDXG_lipolytic_enzyme"/>
</dbReference>
<dbReference type="OrthoDB" id="5729797at2"/>
<accession>L0WDQ9</accession>
<evidence type="ECO:0000259" key="4">
    <source>
        <dbReference type="Pfam" id="PF07859"/>
    </source>
</evidence>
<dbReference type="AlphaFoldDB" id="L0WDQ9"/>
<evidence type="ECO:0000313" key="5">
    <source>
        <dbReference type="EMBL" id="EKF75181.1"/>
    </source>
</evidence>